<evidence type="ECO:0000313" key="8">
    <source>
        <dbReference type="Proteomes" id="UP000539985"/>
    </source>
</evidence>
<feature type="transmembrane region" description="Helical" evidence="6">
    <location>
        <begin position="344"/>
        <end position="365"/>
    </location>
</feature>
<feature type="transmembrane region" description="Helical" evidence="6">
    <location>
        <begin position="36"/>
        <end position="54"/>
    </location>
</feature>
<keyword evidence="2" id="KW-1003">Cell membrane</keyword>
<dbReference type="PANTHER" id="PTHR30250:SF26">
    <property type="entry name" value="PSMA PROTEIN"/>
    <property type="match status" value="1"/>
</dbReference>
<feature type="transmembrane region" description="Helical" evidence="6">
    <location>
        <begin position="377"/>
        <end position="395"/>
    </location>
</feature>
<proteinExistence type="predicted"/>
<feature type="transmembrane region" description="Helical" evidence="6">
    <location>
        <begin position="89"/>
        <end position="110"/>
    </location>
</feature>
<name>A0A7Y7XDD7_9PSED</name>
<dbReference type="AlphaFoldDB" id="A0A7Y7XDD7"/>
<dbReference type="GO" id="GO:0005886">
    <property type="term" value="C:plasma membrane"/>
    <property type="evidence" value="ECO:0007669"/>
    <property type="project" value="UniProtKB-SubCell"/>
</dbReference>
<evidence type="ECO:0000256" key="3">
    <source>
        <dbReference type="ARBA" id="ARBA00022692"/>
    </source>
</evidence>
<feature type="transmembrane region" description="Helical" evidence="6">
    <location>
        <begin position="157"/>
        <end position="180"/>
    </location>
</feature>
<evidence type="ECO:0000256" key="2">
    <source>
        <dbReference type="ARBA" id="ARBA00022475"/>
    </source>
</evidence>
<dbReference type="InterPro" id="IPR050833">
    <property type="entry name" value="Poly_Biosynth_Transport"/>
</dbReference>
<dbReference type="PANTHER" id="PTHR30250">
    <property type="entry name" value="PST FAMILY PREDICTED COLANIC ACID TRANSPORTER"/>
    <property type="match status" value="1"/>
</dbReference>
<evidence type="ECO:0000256" key="4">
    <source>
        <dbReference type="ARBA" id="ARBA00022989"/>
    </source>
</evidence>
<gene>
    <name evidence="7" type="ORF">HX882_18155</name>
</gene>
<feature type="transmembrane region" description="Helical" evidence="6">
    <location>
        <begin position="264"/>
        <end position="282"/>
    </location>
</feature>
<feature type="transmembrane region" description="Helical" evidence="6">
    <location>
        <begin position="186"/>
        <end position="205"/>
    </location>
</feature>
<dbReference type="Pfam" id="PF01943">
    <property type="entry name" value="Polysacc_synt"/>
    <property type="match status" value="1"/>
</dbReference>
<accession>A0A7Y7XDD7</accession>
<feature type="transmembrane region" description="Helical" evidence="6">
    <location>
        <begin position="407"/>
        <end position="426"/>
    </location>
</feature>
<evidence type="ECO:0000256" key="5">
    <source>
        <dbReference type="ARBA" id="ARBA00023136"/>
    </source>
</evidence>
<dbReference type="InterPro" id="IPR002797">
    <property type="entry name" value="Polysacc_synth"/>
</dbReference>
<comment type="caution">
    <text evidence="7">The sequence shown here is derived from an EMBL/GenBank/DDBJ whole genome shotgun (WGS) entry which is preliminary data.</text>
</comment>
<dbReference type="RefSeq" id="WP_177103464.1">
    <property type="nucleotide sequence ID" value="NZ_JACAQB010000008.1"/>
</dbReference>
<feature type="transmembrane region" description="Helical" evidence="6">
    <location>
        <begin position="465"/>
        <end position="486"/>
    </location>
</feature>
<feature type="transmembrane region" description="Helical" evidence="6">
    <location>
        <begin position="438"/>
        <end position="459"/>
    </location>
</feature>
<sequence length="499" mass="55058">MSGLLKNISANFIGQGWVALMGICFVPVYLKFIGVEGYGLVGFFLILSSALTLFDGGFGATATREASVYAASSEDDKIKTVLVLRSIEIIFWGVAVFCGVLVFLLAPFIVNHWLDVEVEKAGAITGIIRVMAAAILLQFPVPFYYGCLIGLQRQVSLNVYSSFFATVRSGGAALVLWLFSPTVEAFFVWQCVVSLVTLLMVRMGVIRALPEWGKGAVFSIDALRRLGNFATGVGVSNILSFALMQVDKIILSKLLSLKDFGYYMLAWTVGTIAFRLMSPVFNSYYPKMTSCIAQGRESEASRLLLRGSQLLSMLVVPISLWIAIYSADLLLFWTRDKTVSEVAAGPLSLIALGTMFYSFMHMPYALQLAHGRSRFSVLQNAASLLFMAPLTYVLLERYGLRGSGWSWLFMNIMCVMIVLPIVFSRLKVAGGATWYAQAMVWPCLISTGVLWGGSILIAPLEHYRIFGAVIFLGASLFLIAARFFVLRLDGRKIRWRDVA</sequence>
<feature type="transmembrane region" description="Helical" evidence="6">
    <location>
        <begin position="303"/>
        <end position="324"/>
    </location>
</feature>
<comment type="subcellular location">
    <subcellularLocation>
        <location evidence="1">Cell membrane</location>
        <topology evidence="1">Multi-pass membrane protein</topology>
    </subcellularLocation>
</comment>
<feature type="transmembrane region" description="Helical" evidence="6">
    <location>
        <begin position="12"/>
        <end position="30"/>
    </location>
</feature>
<dbReference type="EMBL" id="JACAQB010000008">
    <property type="protein sequence ID" value="NWB97823.1"/>
    <property type="molecule type" value="Genomic_DNA"/>
</dbReference>
<keyword evidence="4 6" id="KW-1133">Transmembrane helix</keyword>
<protein>
    <submittedName>
        <fullName evidence="7">Oligosaccharide flippase family protein</fullName>
    </submittedName>
</protein>
<feature type="transmembrane region" description="Helical" evidence="6">
    <location>
        <begin position="122"/>
        <end position="145"/>
    </location>
</feature>
<feature type="transmembrane region" description="Helical" evidence="6">
    <location>
        <begin position="226"/>
        <end position="244"/>
    </location>
</feature>
<evidence type="ECO:0000313" key="7">
    <source>
        <dbReference type="EMBL" id="NWB97823.1"/>
    </source>
</evidence>
<keyword evidence="5 6" id="KW-0472">Membrane</keyword>
<evidence type="ECO:0000256" key="6">
    <source>
        <dbReference type="SAM" id="Phobius"/>
    </source>
</evidence>
<dbReference type="Proteomes" id="UP000539985">
    <property type="component" value="Unassembled WGS sequence"/>
</dbReference>
<organism evidence="7 8">
    <name type="scientific">Pseudomonas gingeri</name>
    <dbReference type="NCBI Taxonomy" id="117681"/>
    <lineage>
        <taxon>Bacteria</taxon>
        <taxon>Pseudomonadati</taxon>
        <taxon>Pseudomonadota</taxon>
        <taxon>Gammaproteobacteria</taxon>
        <taxon>Pseudomonadales</taxon>
        <taxon>Pseudomonadaceae</taxon>
        <taxon>Pseudomonas</taxon>
    </lineage>
</organism>
<keyword evidence="3 6" id="KW-0812">Transmembrane</keyword>
<evidence type="ECO:0000256" key="1">
    <source>
        <dbReference type="ARBA" id="ARBA00004651"/>
    </source>
</evidence>
<reference evidence="7 8" key="1">
    <citation type="submission" date="2020-04" db="EMBL/GenBank/DDBJ databases">
        <title>Molecular characterization of pseudomonads from Agaricus bisporus reveal novel blotch 2 pathogens in Western Europe.</title>
        <authorList>
            <person name="Taparia T."/>
            <person name="Krijger M."/>
            <person name="Haynes E."/>
            <person name="Elpinstone J.G."/>
            <person name="Noble R."/>
            <person name="Van Der Wolf J."/>
        </authorList>
    </citation>
    <scope>NUCLEOTIDE SEQUENCE [LARGE SCALE GENOMIC DNA]</scope>
    <source>
        <strain evidence="7 8">H7001</strain>
    </source>
</reference>